<accession>A0A8H5BUV0</accession>
<evidence type="ECO:0000313" key="3">
    <source>
        <dbReference type="Proteomes" id="UP000567179"/>
    </source>
</evidence>
<name>A0A8H5BUV0_9AGAR</name>
<comment type="caution">
    <text evidence="2">The sequence shown here is derived from an EMBL/GenBank/DDBJ whole genome shotgun (WGS) entry which is preliminary data.</text>
</comment>
<dbReference type="OrthoDB" id="2536866at2759"/>
<protein>
    <submittedName>
        <fullName evidence="2">Uncharacterized protein</fullName>
    </submittedName>
</protein>
<evidence type="ECO:0000313" key="2">
    <source>
        <dbReference type="EMBL" id="KAF5329431.1"/>
    </source>
</evidence>
<feature type="compositionally biased region" description="Low complexity" evidence="1">
    <location>
        <begin position="162"/>
        <end position="177"/>
    </location>
</feature>
<gene>
    <name evidence="2" type="ORF">D9619_009189</name>
</gene>
<sequence>MIIDEKFIMLPNTPYLSGPSSSVRSSPYASSVALPNLRRRKGLTFTSLPAHILLQIIHDTFPHNQPQVPTYSPTHLVTPYRYTPYNQQAVFINHEDYETLAERQRKTLYWLSTSLRLVSRQLYTACMHVLRSTYFQTYAGLVRPGYSTDPFPMGVPTAPVPVRTSPVSSSTAGLSSSAQRLPAPEDAPPPAYRAPSPSPSSRSAGSSKTRASASSAASPETESPLVTPQRETHVLDRFILLKLRSDIFADESSLHMDCDDGFKDIFDVAQPRARLEDLVRMYGAQDGVVYVPGWSNAAAAGAAVSRLHRIDSPSSSVGSLPLPRNEVVISVPASPSLSSPSPTAAGKRRMKLFSFGRKTTIPTSPVSPPHSPALTSAIAAPRASTSSSVSEPRPVRVTPVAFPLLSISFAPRKVGLLLKRSRTIVEVPRTPGRKESLESLAQALVRELRLVLEEGGYPIV</sequence>
<feature type="compositionally biased region" description="Low complexity" evidence="1">
    <location>
        <begin position="199"/>
        <end position="224"/>
    </location>
</feature>
<feature type="region of interest" description="Disordered" evidence="1">
    <location>
        <begin position="162"/>
        <end position="229"/>
    </location>
</feature>
<dbReference type="AlphaFoldDB" id="A0A8H5BUV0"/>
<keyword evidence="3" id="KW-1185">Reference proteome</keyword>
<evidence type="ECO:0000256" key="1">
    <source>
        <dbReference type="SAM" id="MobiDB-lite"/>
    </source>
</evidence>
<feature type="compositionally biased region" description="Pro residues" evidence="1">
    <location>
        <begin position="185"/>
        <end position="198"/>
    </location>
</feature>
<proteinExistence type="predicted"/>
<dbReference type="Proteomes" id="UP000567179">
    <property type="component" value="Unassembled WGS sequence"/>
</dbReference>
<dbReference type="EMBL" id="JAACJJ010000002">
    <property type="protein sequence ID" value="KAF5329431.1"/>
    <property type="molecule type" value="Genomic_DNA"/>
</dbReference>
<reference evidence="2 3" key="1">
    <citation type="journal article" date="2020" name="ISME J.">
        <title>Uncovering the hidden diversity of litter-decomposition mechanisms in mushroom-forming fungi.</title>
        <authorList>
            <person name="Floudas D."/>
            <person name="Bentzer J."/>
            <person name="Ahren D."/>
            <person name="Johansson T."/>
            <person name="Persson P."/>
            <person name="Tunlid A."/>
        </authorList>
    </citation>
    <scope>NUCLEOTIDE SEQUENCE [LARGE SCALE GENOMIC DNA]</scope>
    <source>
        <strain evidence="2 3">CBS 101986</strain>
    </source>
</reference>
<organism evidence="2 3">
    <name type="scientific">Psilocybe cf. subviscida</name>
    <dbReference type="NCBI Taxonomy" id="2480587"/>
    <lineage>
        <taxon>Eukaryota</taxon>
        <taxon>Fungi</taxon>
        <taxon>Dikarya</taxon>
        <taxon>Basidiomycota</taxon>
        <taxon>Agaricomycotina</taxon>
        <taxon>Agaricomycetes</taxon>
        <taxon>Agaricomycetidae</taxon>
        <taxon>Agaricales</taxon>
        <taxon>Agaricineae</taxon>
        <taxon>Strophariaceae</taxon>
        <taxon>Psilocybe</taxon>
    </lineage>
</organism>